<evidence type="ECO:0000256" key="3">
    <source>
        <dbReference type="ARBA" id="ARBA00022597"/>
    </source>
</evidence>
<name>A0ABQ5N375_9CLOT</name>
<dbReference type="PROSITE" id="PS00372">
    <property type="entry name" value="PTS_EIIA_TYPE_2_HIS"/>
    <property type="match status" value="1"/>
</dbReference>
<comment type="caution">
    <text evidence="7">The sequence shown here is derived from an EMBL/GenBank/DDBJ whole genome shotgun (WGS) entry which is preliminary data.</text>
</comment>
<proteinExistence type="predicted"/>
<dbReference type="Pfam" id="PF00359">
    <property type="entry name" value="PTS_EIIA_2"/>
    <property type="match status" value="1"/>
</dbReference>
<evidence type="ECO:0000256" key="1">
    <source>
        <dbReference type="ARBA" id="ARBA00022448"/>
    </source>
</evidence>
<protein>
    <submittedName>
        <fullName evidence="7">PTS mannose transporter subunit IIAB</fullName>
    </submittedName>
</protein>
<dbReference type="PANTHER" id="PTHR47738">
    <property type="entry name" value="PTS SYSTEM FRUCTOSE-LIKE EIIA COMPONENT-RELATED"/>
    <property type="match status" value="1"/>
</dbReference>
<dbReference type="NCBIfam" id="TIGR00848">
    <property type="entry name" value="fruA"/>
    <property type="match status" value="1"/>
</dbReference>
<keyword evidence="8" id="KW-1185">Reference proteome</keyword>
<dbReference type="InterPro" id="IPR051541">
    <property type="entry name" value="PTS_SugarTrans_NitroReg"/>
</dbReference>
<evidence type="ECO:0000313" key="7">
    <source>
        <dbReference type="EMBL" id="GLC29500.1"/>
    </source>
</evidence>
<keyword evidence="1" id="KW-0813">Transport</keyword>
<dbReference type="RefSeq" id="WP_264848792.1">
    <property type="nucleotide sequence ID" value="NZ_BRXR01000001.1"/>
</dbReference>
<dbReference type="EMBL" id="BRXR01000001">
    <property type="protein sequence ID" value="GLC29500.1"/>
    <property type="molecule type" value="Genomic_DNA"/>
</dbReference>
<evidence type="ECO:0000259" key="6">
    <source>
        <dbReference type="PROSITE" id="PS51094"/>
    </source>
</evidence>
<dbReference type="PANTHER" id="PTHR47738:SF2">
    <property type="entry name" value="PTS SYSTEM FRUCTOSE-LIKE EIIA COMPONENT"/>
    <property type="match status" value="1"/>
</dbReference>
<reference evidence="7 8" key="1">
    <citation type="journal article" date="2024" name="Int. J. Syst. Evol. Microbiol.">
        <title>Clostridium omnivorum sp. nov., isolated from anoxic soil under the treatment of reductive soil disinfestation.</title>
        <authorList>
            <person name="Ueki A."/>
            <person name="Tonouchi A."/>
            <person name="Kaku N."/>
            <person name="Honma S."/>
            <person name="Ueki K."/>
        </authorList>
    </citation>
    <scope>NUCLEOTIDE SEQUENCE [LARGE SCALE GENOMIC DNA]</scope>
    <source>
        <strain evidence="7 8">E14</strain>
    </source>
</reference>
<keyword evidence="3" id="KW-0762">Sugar transport</keyword>
<keyword evidence="5" id="KW-0598">Phosphotransferase system</keyword>
<dbReference type="InterPro" id="IPR004715">
    <property type="entry name" value="PTS_IIA_fruc"/>
</dbReference>
<gene>
    <name evidence="7" type="ORF">bsdE14_09100</name>
</gene>
<evidence type="ECO:0000256" key="5">
    <source>
        <dbReference type="ARBA" id="ARBA00022683"/>
    </source>
</evidence>
<dbReference type="PROSITE" id="PS51094">
    <property type="entry name" value="PTS_EIIA_TYPE_2"/>
    <property type="match status" value="1"/>
</dbReference>
<dbReference type="Proteomes" id="UP001208567">
    <property type="component" value="Unassembled WGS sequence"/>
</dbReference>
<dbReference type="Gene3D" id="3.40.930.10">
    <property type="entry name" value="Mannitol-specific EII, Chain A"/>
    <property type="match status" value="1"/>
</dbReference>
<feature type="domain" description="PTS EIIA type-2" evidence="6">
    <location>
        <begin position="1"/>
        <end position="146"/>
    </location>
</feature>
<dbReference type="SUPFAM" id="SSF55804">
    <property type="entry name" value="Phoshotransferase/anion transport protein"/>
    <property type="match status" value="1"/>
</dbReference>
<accession>A0ABQ5N375</accession>
<sequence>MFINKELIILELQADSKADAIRKLAMKADSSGKLYSLEQYVDSVMARENEYSTGVGNGIAIPHGKSSGVKEAVIVFGKLKTPLEWESLDGNLVEMIFLLGVPEENVDNLHLKILSQLSRRLMDDNFVQTIKCAVSNEDVLRALENINPNNA</sequence>
<keyword evidence="2" id="KW-0597">Phosphoprotein</keyword>
<dbReference type="InterPro" id="IPR016152">
    <property type="entry name" value="PTrfase/Anion_transptr"/>
</dbReference>
<dbReference type="CDD" id="cd00211">
    <property type="entry name" value="PTS_IIA_fru"/>
    <property type="match status" value="1"/>
</dbReference>
<evidence type="ECO:0000256" key="4">
    <source>
        <dbReference type="ARBA" id="ARBA00022679"/>
    </source>
</evidence>
<organism evidence="7 8">
    <name type="scientific">Clostridium omnivorum</name>
    <dbReference type="NCBI Taxonomy" id="1604902"/>
    <lineage>
        <taxon>Bacteria</taxon>
        <taxon>Bacillati</taxon>
        <taxon>Bacillota</taxon>
        <taxon>Clostridia</taxon>
        <taxon>Eubacteriales</taxon>
        <taxon>Clostridiaceae</taxon>
        <taxon>Clostridium</taxon>
    </lineage>
</organism>
<evidence type="ECO:0000256" key="2">
    <source>
        <dbReference type="ARBA" id="ARBA00022553"/>
    </source>
</evidence>
<evidence type="ECO:0000313" key="8">
    <source>
        <dbReference type="Proteomes" id="UP001208567"/>
    </source>
</evidence>
<keyword evidence="4" id="KW-0808">Transferase</keyword>
<dbReference type="InterPro" id="IPR002178">
    <property type="entry name" value="PTS_EIIA_type-2_dom"/>
</dbReference>